<evidence type="ECO:0000256" key="1">
    <source>
        <dbReference type="SAM" id="MobiDB-lite"/>
    </source>
</evidence>
<dbReference type="AlphaFoldDB" id="A0A9Q0EF13"/>
<dbReference type="EMBL" id="JANIIK010000042">
    <property type="protein sequence ID" value="KAJ3606139.1"/>
    <property type="molecule type" value="Genomic_DNA"/>
</dbReference>
<sequence>MSALAVGLNGFKDEERYGSTIQFRPWWGRHLPRGGGEEGEEERKGVDKRSRRGVNKRKRGEEEGMRGGEEGVRGGEERRRGG</sequence>
<keyword evidence="3" id="KW-1185">Reference proteome</keyword>
<feature type="compositionally biased region" description="Basic residues" evidence="1">
    <location>
        <begin position="49"/>
        <end position="58"/>
    </location>
</feature>
<comment type="caution">
    <text evidence="2">The sequence shown here is derived from an EMBL/GenBank/DDBJ whole genome shotgun (WGS) entry which is preliminary data.</text>
</comment>
<accession>A0A9Q0EF13</accession>
<dbReference type="Proteomes" id="UP001148018">
    <property type="component" value="Unassembled WGS sequence"/>
</dbReference>
<feature type="region of interest" description="Disordered" evidence="1">
    <location>
        <begin position="22"/>
        <end position="82"/>
    </location>
</feature>
<evidence type="ECO:0000313" key="2">
    <source>
        <dbReference type="EMBL" id="KAJ3606139.1"/>
    </source>
</evidence>
<name>A0A9Q0EF13_9TELE</name>
<reference evidence="2" key="1">
    <citation type="submission" date="2022-07" db="EMBL/GenBank/DDBJ databases">
        <title>Chromosome-level genome of Muraenolepis orangiensis.</title>
        <authorList>
            <person name="Kim J."/>
        </authorList>
    </citation>
    <scope>NUCLEOTIDE SEQUENCE</scope>
    <source>
        <strain evidence="2">KU_S4_2022</strain>
        <tissue evidence="2">Muscle</tissue>
    </source>
</reference>
<organism evidence="2 3">
    <name type="scientific">Muraenolepis orangiensis</name>
    <name type="common">Patagonian moray cod</name>
    <dbReference type="NCBI Taxonomy" id="630683"/>
    <lineage>
        <taxon>Eukaryota</taxon>
        <taxon>Metazoa</taxon>
        <taxon>Chordata</taxon>
        <taxon>Craniata</taxon>
        <taxon>Vertebrata</taxon>
        <taxon>Euteleostomi</taxon>
        <taxon>Actinopterygii</taxon>
        <taxon>Neopterygii</taxon>
        <taxon>Teleostei</taxon>
        <taxon>Neoteleostei</taxon>
        <taxon>Acanthomorphata</taxon>
        <taxon>Zeiogadaria</taxon>
        <taxon>Gadariae</taxon>
        <taxon>Gadiformes</taxon>
        <taxon>Muraenolepidoidei</taxon>
        <taxon>Muraenolepididae</taxon>
        <taxon>Muraenolepis</taxon>
    </lineage>
</organism>
<feature type="compositionally biased region" description="Basic and acidic residues" evidence="1">
    <location>
        <begin position="59"/>
        <end position="82"/>
    </location>
</feature>
<evidence type="ECO:0000313" key="3">
    <source>
        <dbReference type="Proteomes" id="UP001148018"/>
    </source>
</evidence>
<proteinExistence type="predicted"/>
<gene>
    <name evidence="2" type="ORF">NHX12_025660</name>
</gene>
<protein>
    <submittedName>
        <fullName evidence="2">Uncharacterized protein</fullName>
    </submittedName>
</protein>